<evidence type="ECO:0000256" key="1">
    <source>
        <dbReference type="SAM" id="MobiDB-lite"/>
    </source>
</evidence>
<keyword evidence="3" id="KW-1185">Reference proteome</keyword>
<evidence type="ECO:0000313" key="2">
    <source>
        <dbReference type="EMBL" id="GBM01681.1"/>
    </source>
</evidence>
<name>A0A4Y2CBA9_ARAVE</name>
<protein>
    <submittedName>
        <fullName evidence="2">Uncharacterized protein</fullName>
    </submittedName>
</protein>
<accession>A0A4Y2CBA9</accession>
<evidence type="ECO:0000313" key="3">
    <source>
        <dbReference type="Proteomes" id="UP000499080"/>
    </source>
</evidence>
<comment type="caution">
    <text evidence="2">The sequence shown here is derived from an EMBL/GenBank/DDBJ whole genome shotgun (WGS) entry which is preliminary data.</text>
</comment>
<feature type="region of interest" description="Disordered" evidence="1">
    <location>
        <begin position="63"/>
        <end position="88"/>
    </location>
</feature>
<proteinExistence type="predicted"/>
<sequence length="99" mass="11062">MKTIPPIFDTVCGFSYPRCLNIQSSRAVTFVQKKGAKSNFHLPPLPLLHQGCLSVNRRHLEAAPQGRQSGHHLHTHGSPGHFSGSVRRPRECLPSLFFH</sequence>
<reference evidence="2 3" key="1">
    <citation type="journal article" date="2019" name="Sci. Rep.">
        <title>Orb-weaving spider Araneus ventricosus genome elucidates the spidroin gene catalogue.</title>
        <authorList>
            <person name="Kono N."/>
            <person name="Nakamura H."/>
            <person name="Ohtoshi R."/>
            <person name="Moran D.A.P."/>
            <person name="Shinohara A."/>
            <person name="Yoshida Y."/>
            <person name="Fujiwara M."/>
            <person name="Mori M."/>
            <person name="Tomita M."/>
            <person name="Arakawa K."/>
        </authorList>
    </citation>
    <scope>NUCLEOTIDE SEQUENCE [LARGE SCALE GENOMIC DNA]</scope>
</reference>
<gene>
    <name evidence="2" type="ORF">AVEN_271934_1</name>
</gene>
<dbReference type="Proteomes" id="UP000499080">
    <property type="component" value="Unassembled WGS sequence"/>
</dbReference>
<organism evidence="2 3">
    <name type="scientific">Araneus ventricosus</name>
    <name type="common">Orbweaver spider</name>
    <name type="synonym">Epeira ventricosa</name>
    <dbReference type="NCBI Taxonomy" id="182803"/>
    <lineage>
        <taxon>Eukaryota</taxon>
        <taxon>Metazoa</taxon>
        <taxon>Ecdysozoa</taxon>
        <taxon>Arthropoda</taxon>
        <taxon>Chelicerata</taxon>
        <taxon>Arachnida</taxon>
        <taxon>Araneae</taxon>
        <taxon>Araneomorphae</taxon>
        <taxon>Entelegynae</taxon>
        <taxon>Araneoidea</taxon>
        <taxon>Araneidae</taxon>
        <taxon>Araneus</taxon>
    </lineage>
</organism>
<dbReference type="EMBL" id="BGPR01000172">
    <property type="protein sequence ID" value="GBM01681.1"/>
    <property type="molecule type" value="Genomic_DNA"/>
</dbReference>
<dbReference type="AlphaFoldDB" id="A0A4Y2CBA9"/>